<dbReference type="RefSeq" id="WP_268008866.1">
    <property type="nucleotide sequence ID" value="NZ_BSUT01000007.1"/>
</dbReference>
<geneLocation type="plasmid" evidence="6 7">
    <name>unnamed2</name>
</geneLocation>
<feature type="transmembrane region" description="Helical" evidence="5">
    <location>
        <begin position="6"/>
        <end position="27"/>
    </location>
</feature>
<dbReference type="Proteomes" id="UP001164761">
    <property type="component" value="Plasmid unnamed2"/>
</dbReference>
<name>A0ABY6ZPU6_9BACL</name>
<organism evidence="6 7">
    <name type="scientific">Alicyclobacillus fastidiosus</name>
    <dbReference type="NCBI Taxonomy" id="392011"/>
    <lineage>
        <taxon>Bacteria</taxon>
        <taxon>Bacillati</taxon>
        <taxon>Bacillota</taxon>
        <taxon>Bacilli</taxon>
        <taxon>Bacillales</taxon>
        <taxon>Alicyclobacillaceae</taxon>
        <taxon>Alicyclobacillus</taxon>
    </lineage>
</organism>
<evidence type="ECO:0000256" key="2">
    <source>
        <dbReference type="ARBA" id="ARBA00022692"/>
    </source>
</evidence>
<keyword evidence="7" id="KW-1185">Reference proteome</keyword>
<keyword evidence="6" id="KW-0614">Plasmid</keyword>
<feature type="transmembrane region" description="Helical" evidence="5">
    <location>
        <begin position="164"/>
        <end position="182"/>
    </location>
</feature>
<dbReference type="Pfam" id="PF02659">
    <property type="entry name" value="Mntp"/>
    <property type="match status" value="1"/>
</dbReference>
<evidence type="ECO:0000313" key="7">
    <source>
        <dbReference type="Proteomes" id="UP001164761"/>
    </source>
</evidence>
<keyword evidence="1" id="KW-1003">Cell membrane</keyword>
<sequence>MNISSFVIAIIIGIASNIDNIGIGLSYGARKVHVPWRSALVIASTSLLAALIGGISGIFVSSFIGSVANFIGASILICLGVFIIAQALIQRKQEKQEEENLAKKIGVWELCIVAIAQSITDLIVGFGTGVSHINVFETAFSIGFFSFLFLIVPALISRKYLANWLGNSATIASGILLIAIGLHQF</sequence>
<dbReference type="PANTHER" id="PTHR35529">
    <property type="entry name" value="MANGANESE EFFLUX PUMP MNTP-RELATED"/>
    <property type="match status" value="1"/>
</dbReference>
<feature type="transmembrane region" description="Helical" evidence="5">
    <location>
        <begin position="39"/>
        <end position="64"/>
    </location>
</feature>
<evidence type="ECO:0000256" key="3">
    <source>
        <dbReference type="ARBA" id="ARBA00022989"/>
    </source>
</evidence>
<keyword evidence="3 5" id="KW-1133">Transmembrane helix</keyword>
<feature type="transmembrane region" description="Helical" evidence="5">
    <location>
        <begin position="139"/>
        <end position="157"/>
    </location>
</feature>
<keyword evidence="4 5" id="KW-0472">Membrane</keyword>
<accession>A0ABY6ZPU6</accession>
<proteinExistence type="predicted"/>
<feature type="transmembrane region" description="Helical" evidence="5">
    <location>
        <begin position="70"/>
        <end position="89"/>
    </location>
</feature>
<dbReference type="PANTHER" id="PTHR35529:SF2">
    <property type="entry name" value="SPORULATION PROTEIN YTAF-RELATED"/>
    <property type="match status" value="1"/>
</dbReference>
<evidence type="ECO:0000256" key="5">
    <source>
        <dbReference type="SAM" id="Phobius"/>
    </source>
</evidence>
<dbReference type="InterPro" id="IPR003810">
    <property type="entry name" value="Mntp/YtaF"/>
</dbReference>
<keyword evidence="2 5" id="KW-0812">Transmembrane</keyword>
<evidence type="ECO:0000256" key="4">
    <source>
        <dbReference type="ARBA" id="ARBA00023136"/>
    </source>
</evidence>
<gene>
    <name evidence="6" type="ORF">NZD89_28875</name>
</gene>
<feature type="transmembrane region" description="Helical" evidence="5">
    <location>
        <begin position="110"/>
        <end position="133"/>
    </location>
</feature>
<protein>
    <submittedName>
        <fullName evidence="6">Manganese efflux pump</fullName>
    </submittedName>
</protein>
<evidence type="ECO:0000256" key="1">
    <source>
        <dbReference type="ARBA" id="ARBA00022475"/>
    </source>
</evidence>
<reference evidence="6" key="1">
    <citation type="submission" date="2022-08" db="EMBL/GenBank/DDBJ databases">
        <title>Alicyclobacillus fastidiosus DSM 17978, complete genome.</title>
        <authorList>
            <person name="Wang Q."/>
            <person name="Cai R."/>
            <person name="Wang Z."/>
        </authorList>
    </citation>
    <scope>NUCLEOTIDE SEQUENCE</scope>
    <source>
        <strain evidence="6">DSM 17978</strain>
        <plasmid evidence="6">unnamed2</plasmid>
    </source>
</reference>
<dbReference type="EMBL" id="CP104069">
    <property type="protein sequence ID" value="WAH44998.1"/>
    <property type="molecule type" value="Genomic_DNA"/>
</dbReference>
<evidence type="ECO:0000313" key="6">
    <source>
        <dbReference type="EMBL" id="WAH44998.1"/>
    </source>
</evidence>